<keyword evidence="1" id="KW-1133">Transmembrane helix</keyword>
<feature type="transmembrane region" description="Helical" evidence="1">
    <location>
        <begin position="12"/>
        <end position="33"/>
    </location>
</feature>
<feature type="transmembrane region" description="Helical" evidence="1">
    <location>
        <begin position="132"/>
        <end position="151"/>
    </location>
</feature>
<reference evidence="2 3" key="1">
    <citation type="submission" date="2017-08" db="EMBL/GenBank/DDBJ databases">
        <title>Halovibrio sewagensis sp. nov., isolated from wastewater of high salinity.</title>
        <authorList>
            <person name="Dong X."/>
            <person name="Zhang G."/>
        </authorList>
    </citation>
    <scope>NUCLEOTIDE SEQUENCE [LARGE SCALE GENOMIC DNA]</scope>
    <source>
        <strain evidence="2 3">YL5-2</strain>
    </source>
</reference>
<sequence>MGNELQNREIRLAWLGFITALLPILTFHTTYLLSAWNGYVPWCVPYWDACTSISATGRNGLAYFIFKGAMIPAITLQVLFWAINHRWLQALGYPRGKAVGWLGALAAAFLLPYVLSLGHAGDAFALARRIGTAGYVGVTGIVQILLGSVLWRSRYPLLQRGGARLLALSGVTLGIAILTLILQSIPAVDYDSIKYAFDWILIVLLNIHGVGVAVLWWRAGLAVTLPRTLNLE</sequence>
<organism evidence="2 3">
    <name type="scientific">Halovibrio salipaludis</name>
    <dbReference type="NCBI Taxonomy" id="2032626"/>
    <lineage>
        <taxon>Bacteria</taxon>
        <taxon>Pseudomonadati</taxon>
        <taxon>Pseudomonadota</taxon>
        <taxon>Gammaproteobacteria</taxon>
        <taxon>Oceanospirillales</taxon>
        <taxon>Halomonadaceae</taxon>
        <taxon>Halovibrio</taxon>
    </lineage>
</organism>
<evidence type="ECO:0008006" key="4">
    <source>
        <dbReference type="Google" id="ProtNLM"/>
    </source>
</evidence>
<proteinExistence type="predicted"/>
<dbReference type="EMBL" id="NSKD01000002">
    <property type="protein sequence ID" value="PAU81357.1"/>
    <property type="molecule type" value="Genomic_DNA"/>
</dbReference>
<keyword evidence="1" id="KW-0812">Transmembrane</keyword>
<name>A0A2A2F9K0_9GAMM</name>
<feature type="transmembrane region" description="Helical" evidence="1">
    <location>
        <begin position="99"/>
        <end position="120"/>
    </location>
</feature>
<feature type="transmembrane region" description="Helical" evidence="1">
    <location>
        <begin position="163"/>
        <end position="185"/>
    </location>
</feature>
<feature type="transmembrane region" description="Helical" evidence="1">
    <location>
        <begin position="197"/>
        <end position="217"/>
    </location>
</feature>
<feature type="transmembrane region" description="Helical" evidence="1">
    <location>
        <begin position="61"/>
        <end position="83"/>
    </location>
</feature>
<evidence type="ECO:0000313" key="3">
    <source>
        <dbReference type="Proteomes" id="UP000218896"/>
    </source>
</evidence>
<dbReference type="Proteomes" id="UP000218896">
    <property type="component" value="Unassembled WGS sequence"/>
</dbReference>
<dbReference type="AlphaFoldDB" id="A0A2A2F9K0"/>
<protein>
    <recommendedName>
        <fullName evidence="4">DUF998 domain-containing protein</fullName>
    </recommendedName>
</protein>
<keyword evidence="3" id="KW-1185">Reference proteome</keyword>
<dbReference type="RefSeq" id="WP_095617079.1">
    <property type="nucleotide sequence ID" value="NZ_NSKD01000002.1"/>
</dbReference>
<dbReference type="OrthoDB" id="9180406at2"/>
<evidence type="ECO:0000256" key="1">
    <source>
        <dbReference type="SAM" id="Phobius"/>
    </source>
</evidence>
<evidence type="ECO:0000313" key="2">
    <source>
        <dbReference type="EMBL" id="PAU81357.1"/>
    </source>
</evidence>
<keyword evidence="1" id="KW-0472">Membrane</keyword>
<gene>
    <name evidence="2" type="ORF">CK501_07385</name>
</gene>
<accession>A0A2A2F9K0</accession>
<comment type="caution">
    <text evidence="2">The sequence shown here is derived from an EMBL/GenBank/DDBJ whole genome shotgun (WGS) entry which is preliminary data.</text>
</comment>